<feature type="region of interest" description="Disordered" evidence="1">
    <location>
        <begin position="195"/>
        <end position="251"/>
    </location>
</feature>
<evidence type="ECO:0000313" key="3">
    <source>
        <dbReference type="Proteomes" id="UP000245629"/>
    </source>
</evidence>
<keyword evidence="2" id="KW-0614">Plasmid</keyword>
<dbReference type="EMBL" id="CP029360">
    <property type="protein sequence ID" value="AWK90319.1"/>
    <property type="molecule type" value="Genomic_DNA"/>
</dbReference>
<dbReference type="Proteomes" id="UP000245629">
    <property type="component" value="Plasmid unnamed5"/>
</dbReference>
<name>A0A2S2D0N2_9PROT</name>
<feature type="region of interest" description="Disordered" evidence="1">
    <location>
        <begin position="147"/>
        <end position="178"/>
    </location>
</feature>
<evidence type="ECO:0000313" key="2">
    <source>
        <dbReference type="EMBL" id="AWK90319.1"/>
    </source>
</evidence>
<organism evidence="2 3">
    <name type="scientific">Azospirillum thermophilum</name>
    <dbReference type="NCBI Taxonomy" id="2202148"/>
    <lineage>
        <taxon>Bacteria</taxon>
        <taxon>Pseudomonadati</taxon>
        <taxon>Pseudomonadota</taxon>
        <taxon>Alphaproteobacteria</taxon>
        <taxon>Rhodospirillales</taxon>
        <taxon>Azospirillaceae</taxon>
        <taxon>Azospirillum</taxon>
    </lineage>
</organism>
<dbReference type="RefSeq" id="WP_109334515.1">
    <property type="nucleotide sequence ID" value="NZ_CP029360.1"/>
</dbReference>
<dbReference type="OrthoDB" id="7302057at2"/>
<feature type="compositionally biased region" description="Polar residues" evidence="1">
    <location>
        <begin position="154"/>
        <end position="163"/>
    </location>
</feature>
<sequence>MTADARKGFRAAVGRFRLALLLAPGLTDRDRRIGLVMLEQVNRQVWSTSETLVTWIGVDTLAAALGECKRNIQRARAALRSAGVLVACHAGGRGPGDTAQLAFDPGWLASTEAHMRAHGLLARLGYGAEPQEDDSVVALHRPVTLGANDKGDSLQGQGDTSVTHPAADPAQAAGKDDGSVALSAAAAGHPVDNAAVPAATGQERVTHQAEKGDRSHRFRVTGVSPEPCINPGINPAPARARRPARCGGPPPDQKSLMLPIPGGRQIGETVAAARQVADGKAEQRLDALLDRAAQLLGSRGNGALAVSTLQSTDPALYQGLLRGQAVPDQDLQQALQRSLDAFQGAGRVAAPTSLPPALSEAQVAAVVARVVAAMTPGIVQTTLDALRAQQGVAA</sequence>
<dbReference type="AlphaFoldDB" id="A0A2S2D0N2"/>
<gene>
    <name evidence="2" type="ORF">DEW08_30350</name>
</gene>
<dbReference type="KEGG" id="azz:DEW08_30350"/>
<reference evidence="3" key="1">
    <citation type="submission" date="2018-05" db="EMBL/GenBank/DDBJ databases">
        <title>Azospirillum thermophila sp. nov., a novel isolated from hot spring.</title>
        <authorList>
            <person name="Zhao Z."/>
        </authorList>
    </citation>
    <scope>NUCLEOTIDE SEQUENCE [LARGE SCALE GENOMIC DNA]</scope>
    <source>
        <strain evidence="3">CFH 70021</strain>
        <plasmid evidence="3">unnamed5</plasmid>
    </source>
</reference>
<accession>A0A2S2D0N2</accession>
<proteinExistence type="predicted"/>
<protein>
    <submittedName>
        <fullName evidence="2">Uncharacterized protein</fullName>
    </submittedName>
</protein>
<evidence type="ECO:0000256" key="1">
    <source>
        <dbReference type="SAM" id="MobiDB-lite"/>
    </source>
</evidence>
<geneLocation type="plasmid" evidence="2 3">
    <name>unnamed5</name>
</geneLocation>
<feature type="compositionally biased region" description="Basic and acidic residues" evidence="1">
    <location>
        <begin position="204"/>
        <end position="215"/>
    </location>
</feature>
<keyword evidence="3" id="KW-1185">Reference proteome</keyword>